<evidence type="ECO:0000259" key="5">
    <source>
        <dbReference type="Pfam" id="PF03976"/>
    </source>
</evidence>
<accession>A0ABU5V1I6</accession>
<evidence type="ECO:0000256" key="4">
    <source>
        <dbReference type="RuleBase" id="RU369062"/>
    </source>
</evidence>
<dbReference type="Gene3D" id="3.40.50.300">
    <property type="entry name" value="P-loop containing nucleotide triphosphate hydrolases"/>
    <property type="match status" value="1"/>
</dbReference>
<name>A0ABU5V1I6_9GAMM</name>
<dbReference type="InterPro" id="IPR027417">
    <property type="entry name" value="P-loop_NTPase"/>
</dbReference>
<dbReference type="InterPro" id="IPR022486">
    <property type="entry name" value="PPK2_PA0141"/>
</dbReference>
<dbReference type="GO" id="GO:0008976">
    <property type="term" value="F:polyphosphate kinase activity"/>
    <property type="evidence" value="ECO:0007669"/>
    <property type="project" value="UniProtKB-EC"/>
</dbReference>
<gene>
    <name evidence="6" type="primary">ppk2</name>
    <name evidence="6" type="ORF">VA603_06680</name>
</gene>
<dbReference type="EC" id="2.7.4.-" evidence="4"/>
<keyword evidence="3 4" id="KW-0418">Kinase</keyword>
<protein>
    <recommendedName>
        <fullName evidence="4">ADP/GDP-polyphosphate phosphotransferase</fullName>
        <ecNumber evidence="4">2.7.4.-</ecNumber>
    </recommendedName>
    <alternativeName>
        <fullName evidence="4">Polyphosphate kinase PPK2</fullName>
    </alternativeName>
</protein>
<dbReference type="InterPro" id="IPR022488">
    <property type="entry name" value="PPK2-related"/>
</dbReference>
<dbReference type="NCBIfam" id="TIGR03707">
    <property type="entry name" value="PPK2_P_aer"/>
    <property type="match status" value="1"/>
</dbReference>
<comment type="caution">
    <text evidence="6">The sequence shown here is derived from an EMBL/GenBank/DDBJ whole genome shotgun (WGS) entry which is preliminary data.</text>
</comment>
<feature type="domain" description="Polyphosphate kinase-2-related" evidence="5">
    <location>
        <begin position="4"/>
        <end position="229"/>
    </location>
</feature>
<comment type="similarity">
    <text evidence="1 4">Belongs to the polyphosphate kinase 2 (PPK2) family. Class I subfamily.</text>
</comment>
<dbReference type="Pfam" id="PF03976">
    <property type="entry name" value="PPK2"/>
    <property type="match status" value="1"/>
</dbReference>
<reference evidence="6 7" key="1">
    <citation type="submission" date="2023-12" db="EMBL/GenBank/DDBJ databases">
        <title>Stenotrophomonas guangdongensis sp. nov., isolated from wilted pepper plants (Capsicum annuum).</title>
        <authorList>
            <person name="Qiu M."/>
            <person name="Li Y."/>
            <person name="Liu Q."/>
            <person name="Zhang X."/>
            <person name="Huang Y."/>
            <person name="Guo R."/>
            <person name="Hu M."/>
            <person name="Zhou J."/>
            <person name="Zhou X."/>
        </authorList>
    </citation>
    <scope>NUCLEOTIDE SEQUENCE [LARGE SCALE GENOMIC DNA]</scope>
    <source>
        <strain evidence="6 7">MH1</strain>
    </source>
</reference>
<keyword evidence="2 4" id="KW-0808">Transferase</keyword>
<dbReference type="PANTHER" id="PTHR34383">
    <property type="entry name" value="POLYPHOSPHATE:AMP PHOSPHOTRANSFERASE-RELATED"/>
    <property type="match status" value="1"/>
</dbReference>
<dbReference type="PIRSF" id="PIRSF028756">
    <property type="entry name" value="PPK2_prd"/>
    <property type="match status" value="1"/>
</dbReference>
<evidence type="ECO:0000256" key="2">
    <source>
        <dbReference type="ARBA" id="ARBA00022679"/>
    </source>
</evidence>
<proteinExistence type="inferred from homology"/>
<dbReference type="Proteomes" id="UP001301653">
    <property type="component" value="Unassembled WGS sequence"/>
</dbReference>
<evidence type="ECO:0000256" key="1">
    <source>
        <dbReference type="ARBA" id="ARBA00009924"/>
    </source>
</evidence>
<keyword evidence="7" id="KW-1185">Reference proteome</keyword>
<dbReference type="SUPFAM" id="SSF52540">
    <property type="entry name" value="P-loop containing nucleoside triphosphate hydrolases"/>
    <property type="match status" value="1"/>
</dbReference>
<comment type="subunit">
    <text evidence="4">Homotetramer.</text>
</comment>
<dbReference type="PANTHER" id="PTHR34383:SF1">
    <property type="entry name" value="ADP-POLYPHOSPHATE PHOSPHOTRANSFERASE"/>
    <property type="match status" value="1"/>
</dbReference>
<evidence type="ECO:0000313" key="6">
    <source>
        <dbReference type="EMBL" id="MEA5667218.1"/>
    </source>
</evidence>
<dbReference type="EMBL" id="JAYFUH010000079">
    <property type="protein sequence ID" value="MEA5667218.1"/>
    <property type="molecule type" value="Genomic_DNA"/>
</dbReference>
<comment type="function">
    <text evidence="4">Uses inorganic polyphosphate (polyP) as a donor to convert GDP to GTP or ADP to ATP.</text>
</comment>
<dbReference type="InterPro" id="IPR016898">
    <property type="entry name" value="Polyphosphate_phosphotransfera"/>
</dbReference>
<organism evidence="6 7">
    <name type="scientific">Stenotrophomonas capsici</name>
    <dbReference type="NCBI Taxonomy" id="3110230"/>
    <lineage>
        <taxon>Bacteria</taxon>
        <taxon>Pseudomonadati</taxon>
        <taxon>Pseudomonadota</taxon>
        <taxon>Gammaproteobacteria</taxon>
        <taxon>Lysobacterales</taxon>
        <taxon>Lysobacteraceae</taxon>
        <taxon>Stenotrophomonas</taxon>
    </lineage>
</organism>
<evidence type="ECO:0000313" key="7">
    <source>
        <dbReference type="Proteomes" id="UP001301653"/>
    </source>
</evidence>
<evidence type="ECO:0000256" key="3">
    <source>
        <dbReference type="ARBA" id="ARBA00022777"/>
    </source>
</evidence>
<sequence>MGKLKRKEYEQLLEPMQLELANMARWAQHCGQRILVLFEGRDTAGKGGVIQDVAKHLNPRQCRVVALPKPTEREDTQWYFQRHVAHLPAAGEIVLMDRSWYNRAGVEKVMGYCTQAQYHAFLQQTPVFEKLLVDDGILLFKYWLCVDQVQQEKRFAERREDPLKGWKLSPVDLKSRLAYADYTTAREAMLQATHTAHAPWTLVDFNDQKHGRLTLIRDLLDRLPDTRVDEPLVALPPLPGKPKKEKYGVVKPIASVPIGID</sequence>
<dbReference type="RefSeq" id="WP_323438319.1">
    <property type="nucleotide sequence ID" value="NZ_JAYFUH010000079.1"/>
</dbReference>